<sequence>MSGGSVNFDAFGAGKAADDMGDAVNNIRSTIKQLTDAVDSSKGGWQGDASDACGKAATSWDDEASRLNSILDEITQMVGSGNKDYGHMDTGNVQHFTNLG</sequence>
<dbReference type="GeneID" id="88356896"/>
<dbReference type="EMBL" id="CP046173">
    <property type="protein sequence ID" value="QIS17809.1"/>
    <property type="molecule type" value="Genomic_DNA"/>
</dbReference>
<dbReference type="Proteomes" id="UP000221961">
    <property type="component" value="Chromosome"/>
</dbReference>
<dbReference type="EMBL" id="LWGR01000021">
    <property type="protein sequence ID" value="KZM69185.1"/>
    <property type="molecule type" value="Genomic_DNA"/>
</dbReference>
<evidence type="ECO:0000313" key="4">
    <source>
        <dbReference type="EMBL" id="QIS17809.1"/>
    </source>
</evidence>
<reference evidence="4 7" key="3">
    <citation type="journal article" date="2019" name="ACS Chem. Biol.">
        <title>Identification and Mobilization of a Cryptic Antibiotic Biosynthesis Gene Locus from a Human-Pathogenic Nocardia Isolate.</title>
        <authorList>
            <person name="Herisse M."/>
            <person name="Ishida K."/>
            <person name="Porter J.L."/>
            <person name="Howden B."/>
            <person name="Hertweck C."/>
            <person name="Stinear T.P."/>
            <person name="Pidot S.J."/>
        </authorList>
    </citation>
    <scope>NUCLEOTIDE SEQUENCE [LARGE SCALE GENOMIC DNA]</scope>
    <source>
        <strain evidence="4 7">AUSMDU00012715</strain>
    </source>
</reference>
<dbReference type="OrthoDB" id="3253863at2"/>
<dbReference type="KEGG" id="ntp:CRH09_05530"/>
<name>A0A164I857_9NOCA</name>
<dbReference type="Pfam" id="PF06013">
    <property type="entry name" value="WXG100"/>
    <property type="match status" value="1"/>
</dbReference>
<evidence type="ECO:0000256" key="1">
    <source>
        <dbReference type="RuleBase" id="RU362001"/>
    </source>
</evidence>
<keyword evidence="5" id="KW-1185">Reference proteome</keyword>
<evidence type="ECO:0000313" key="5">
    <source>
        <dbReference type="Proteomes" id="UP000076512"/>
    </source>
</evidence>
<evidence type="ECO:0000313" key="6">
    <source>
        <dbReference type="Proteomes" id="UP000221961"/>
    </source>
</evidence>
<dbReference type="NCBIfam" id="TIGR03930">
    <property type="entry name" value="WXG100_ESAT6"/>
    <property type="match status" value="1"/>
</dbReference>
<organism evidence="3 5">
    <name type="scientific">Nocardia terpenica</name>
    <dbReference type="NCBI Taxonomy" id="455432"/>
    <lineage>
        <taxon>Bacteria</taxon>
        <taxon>Bacillati</taxon>
        <taxon>Actinomycetota</taxon>
        <taxon>Actinomycetes</taxon>
        <taxon>Mycobacteriales</taxon>
        <taxon>Nocardiaceae</taxon>
        <taxon>Nocardia</taxon>
    </lineage>
</organism>
<evidence type="ECO:0000313" key="2">
    <source>
        <dbReference type="EMBL" id="ATL65755.1"/>
    </source>
</evidence>
<comment type="similarity">
    <text evidence="1">Belongs to the WXG100 family.</text>
</comment>
<evidence type="ECO:0000313" key="3">
    <source>
        <dbReference type="EMBL" id="KZM69185.1"/>
    </source>
</evidence>
<dbReference type="RefSeq" id="WP_067581436.1">
    <property type="nucleotide sequence ID" value="NZ_CP023778.1"/>
</dbReference>
<protein>
    <recommendedName>
        <fullName evidence="1">ESAT-6-like protein</fullName>
    </recommendedName>
</protein>
<accession>A0A164I857</accession>
<dbReference type="AlphaFoldDB" id="A0A164I857"/>
<dbReference type="Proteomes" id="UP000500953">
    <property type="component" value="Chromosome"/>
</dbReference>
<dbReference type="InterPro" id="IPR010310">
    <property type="entry name" value="T7SS_ESAT-6-like"/>
</dbReference>
<dbReference type="InterPro" id="IPR036689">
    <property type="entry name" value="ESAT-6-like_sf"/>
</dbReference>
<dbReference type="EMBL" id="CP023778">
    <property type="protein sequence ID" value="ATL65755.1"/>
    <property type="molecule type" value="Genomic_DNA"/>
</dbReference>
<dbReference type="Proteomes" id="UP000076512">
    <property type="component" value="Unassembled WGS sequence"/>
</dbReference>
<dbReference type="Gene3D" id="1.10.287.1060">
    <property type="entry name" value="ESAT-6-like"/>
    <property type="match status" value="1"/>
</dbReference>
<gene>
    <name evidence="3" type="ORF">AWN90_15835</name>
    <name evidence="2" type="ORF">CRH09_05530</name>
    <name evidence="4" type="ORF">F6W96_05260</name>
</gene>
<dbReference type="STRING" id="455432.AWN90_15835"/>
<reference evidence="3 5" key="1">
    <citation type="submission" date="2016-04" db="EMBL/GenBank/DDBJ databases">
        <authorList>
            <person name="Evans L.H."/>
            <person name="Alamgir A."/>
            <person name="Owens N."/>
            <person name="Weber N.D."/>
            <person name="Virtaneva K."/>
            <person name="Barbian K."/>
            <person name="Babar A."/>
            <person name="Rosenke K."/>
        </authorList>
    </citation>
    <scope>NUCLEOTIDE SEQUENCE [LARGE SCALE GENOMIC DNA]</scope>
    <source>
        <strain evidence="3 5">IFM 0406</strain>
    </source>
</reference>
<dbReference type="SUPFAM" id="SSF140453">
    <property type="entry name" value="EsxAB dimer-like"/>
    <property type="match status" value="1"/>
</dbReference>
<evidence type="ECO:0000313" key="7">
    <source>
        <dbReference type="Proteomes" id="UP000500953"/>
    </source>
</evidence>
<reference evidence="2 6" key="2">
    <citation type="submission" date="2017-10" db="EMBL/GenBank/DDBJ databases">
        <title>Comparative genomics between pathogenic Norcardia.</title>
        <authorList>
            <person name="Zeng L."/>
        </authorList>
    </citation>
    <scope>NUCLEOTIDE SEQUENCE [LARGE SCALE GENOMIC DNA]</scope>
    <source>
        <strain evidence="2 6">NC_YFY_NT001</strain>
    </source>
</reference>
<proteinExistence type="inferred from homology"/>